<sequence length="212" mass="23299">MDSVPDIVDFVLYLLGVLSVVVWAIIIMKSWAWYKSRNETNHFLSEWQQVRTIYELPKLIAKSNSSFARLCNAGMDAMNAVMANSVLRRNERQEVILLSLRQQAYEEHKRMDGGVAVLASIGSTAPFIGLFGTVWGIMNALKTITATGSAGLDVVAGPIGEALIATAIGIATAVPAVLAYNYFMRRQKVHRADMEQVASRFQSLLTQSGMEG</sequence>
<feature type="transmembrane region" description="Helical" evidence="13">
    <location>
        <begin position="162"/>
        <end position="183"/>
    </location>
</feature>
<protein>
    <recommendedName>
        <fullName evidence="3">Biopolymer transport protein ExbB</fullName>
    </recommendedName>
</protein>
<dbReference type="AlphaFoldDB" id="A0A1G8ZF33"/>
<evidence type="ECO:0000256" key="4">
    <source>
        <dbReference type="ARBA" id="ARBA00022448"/>
    </source>
</evidence>
<comment type="similarity">
    <text evidence="12">Belongs to the exbB/tolQ family.</text>
</comment>
<feature type="transmembrane region" description="Helical" evidence="13">
    <location>
        <begin position="12"/>
        <end position="34"/>
    </location>
</feature>
<evidence type="ECO:0000256" key="5">
    <source>
        <dbReference type="ARBA" id="ARBA00022475"/>
    </source>
</evidence>
<dbReference type="STRING" id="492660.SAMN05192566_0273"/>
<dbReference type="PANTHER" id="PTHR30625">
    <property type="entry name" value="PROTEIN TOLQ"/>
    <property type="match status" value="1"/>
</dbReference>
<evidence type="ECO:0000256" key="10">
    <source>
        <dbReference type="ARBA" id="ARBA00023136"/>
    </source>
</evidence>
<keyword evidence="6" id="KW-0997">Cell inner membrane</keyword>
<evidence type="ECO:0000256" key="1">
    <source>
        <dbReference type="ARBA" id="ARBA00004429"/>
    </source>
</evidence>
<evidence type="ECO:0000313" key="16">
    <source>
        <dbReference type="Proteomes" id="UP000198629"/>
    </source>
</evidence>
<evidence type="ECO:0000256" key="3">
    <source>
        <dbReference type="ARBA" id="ARBA00022093"/>
    </source>
</evidence>
<organism evidence="15 16">
    <name type="scientific">Methylophilus rhizosphaerae</name>
    <dbReference type="NCBI Taxonomy" id="492660"/>
    <lineage>
        <taxon>Bacteria</taxon>
        <taxon>Pseudomonadati</taxon>
        <taxon>Pseudomonadota</taxon>
        <taxon>Betaproteobacteria</taxon>
        <taxon>Nitrosomonadales</taxon>
        <taxon>Methylophilaceae</taxon>
        <taxon>Methylophilus</taxon>
    </lineage>
</organism>
<keyword evidence="16" id="KW-1185">Reference proteome</keyword>
<evidence type="ECO:0000256" key="13">
    <source>
        <dbReference type="SAM" id="Phobius"/>
    </source>
</evidence>
<evidence type="ECO:0000256" key="7">
    <source>
        <dbReference type="ARBA" id="ARBA00022692"/>
    </source>
</evidence>
<evidence type="ECO:0000313" key="15">
    <source>
        <dbReference type="EMBL" id="SDK13671.1"/>
    </source>
</evidence>
<dbReference type="Pfam" id="PF01618">
    <property type="entry name" value="MotA_ExbB"/>
    <property type="match status" value="1"/>
</dbReference>
<keyword evidence="9 13" id="KW-1133">Transmembrane helix</keyword>
<keyword evidence="4 12" id="KW-0813">Transport</keyword>
<feature type="domain" description="MotA/TolQ/ExbB proton channel" evidence="14">
    <location>
        <begin position="71"/>
        <end position="195"/>
    </location>
</feature>
<comment type="function">
    <text evidence="11">Involved in the TonB-dependent energy-dependent transport of various receptor-bound substrates. Protects ExbD from proteolytic degradation and functionally stabilizes TonB.</text>
</comment>
<keyword evidence="8 12" id="KW-0653">Protein transport</keyword>
<evidence type="ECO:0000256" key="8">
    <source>
        <dbReference type="ARBA" id="ARBA00022927"/>
    </source>
</evidence>
<name>A0A1G8ZF33_9PROT</name>
<keyword evidence="7 13" id="KW-0812">Transmembrane</keyword>
<reference evidence="16" key="1">
    <citation type="submission" date="2016-10" db="EMBL/GenBank/DDBJ databases">
        <authorList>
            <person name="Varghese N."/>
            <person name="Submissions S."/>
        </authorList>
    </citation>
    <scope>NUCLEOTIDE SEQUENCE [LARGE SCALE GENOMIC DNA]</scope>
    <source>
        <strain evidence="16">CBMB127</strain>
    </source>
</reference>
<dbReference type="GO" id="GO:0017038">
    <property type="term" value="P:protein import"/>
    <property type="evidence" value="ECO:0007669"/>
    <property type="project" value="TreeGrafter"/>
</dbReference>
<comment type="subunit">
    <text evidence="2">The accessory proteins ExbB and ExbD seem to form a complex with TonB.</text>
</comment>
<evidence type="ECO:0000259" key="14">
    <source>
        <dbReference type="Pfam" id="PF01618"/>
    </source>
</evidence>
<evidence type="ECO:0000256" key="9">
    <source>
        <dbReference type="ARBA" id="ARBA00022989"/>
    </source>
</evidence>
<feature type="transmembrane region" description="Helical" evidence="13">
    <location>
        <begin position="115"/>
        <end position="138"/>
    </location>
</feature>
<dbReference type="InterPro" id="IPR050790">
    <property type="entry name" value="ExbB/TolQ_transport"/>
</dbReference>
<evidence type="ECO:0000256" key="11">
    <source>
        <dbReference type="ARBA" id="ARBA00024816"/>
    </source>
</evidence>
<dbReference type="Proteomes" id="UP000198629">
    <property type="component" value="Unassembled WGS sequence"/>
</dbReference>
<comment type="subcellular location">
    <subcellularLocation>
        <location evidence="1">Cell inner membrane</location>
        <topology evidence="1">Multi-pass membrane protein</topology>
    </subcellularLocation>
    <subcellularLocation>
        <location evidence="12">Membrane</location>
        <topology evidence="12">Multi-pass membrane protein</topology>
    </subcellularLocation>
</comment>
<gene>
    <name evidence="15" type="ORF">SAMN05192566_0273</name>
</gene>
<dbReference type="GO" id="GO:0005886">
    <property type="term" value="C:plasma membrane"/>
    <property type="evidence" value="ECO:0007669"/>
    <property type="project" value="UniProtKB-SubCell"/>
</dbReference>
<dbReference type="InterPro" id="IPR002898">
    <property type="entry name" value="MotA_ExbB_proton_chnl"/>
</dbReference>
<keyword evidence="5" id="KW-1003">Cell membrane</keyword>
<evidence type="ECO:0000256" key="2">
    <source>
        <dbReference type="ARBA" id="ARBA00011471"/>
    </source>
</evidence>
<proteinExistence type="inferred from homology"/>
<keyword evidence="10 13" id="KW-0472">Membrane</keyword>
<evidence type="ECO:0000256" key="12">
    <source>
        <dbReference type="RuleBase" id="RU004057"/>
    </source>
</evidence>
<evidence type="ECO:0000256" key="6">
    <source>
        <dbReference type="ARBA" id="ARBA00022519"/>
    </source>
</evidence>
<dbReference type="PANTHER" id="PTHR30625:SF14">
    <property type="entry name" value="BIOPOLYMER TRANSPORT PROTEIN EXBB"/>
    <property type="match status" value="1"/>
</dbReference>
<dbReference type="RefSeq" id="WP_245652567.1">
    <property type="nucleotide sequence ID" value="NZ_FNFX01000001.1"/>
</dbReference>
<dbReference type="EMBL" id="FNFX01000001">
    <property type="protein sequence ID" value="SDK13671.1"/>
    <property type="molecule type" value="Genomic_DNA"/>
</dbReference>
<accession>A0A1G8ZF33</accession>